<evidence type="ECO:0000259" key="1">
    <source>
        <dbReference type="PROSITE" id="PS50902"/>
    </source>
</evidence>
<feature type="domain" description="Flavodoxin-like" evidence="1">
    <location>
        <begin position="3"/>
        <end position="33"/>
    </location>
</feature>
<gene>
    <name evidence="2" type="ORF">CLLU_03150</name>
</gene>
<dbReference type="AlphaFoldDB" id="A0A2T0BSI8"/>
<organism evidence="2 3">
    <name type="scientific">Clostridium luticellarii</name>
    <dbReference type="NCBI Taxonomy" id="1691940"/>
    <lineage>
        <taxon>Bacteria</taxon>
        <taxon>Bacillati</taxon>
        <taxon>Bacillota</taxon>
        <taxon>Clostridia</taxon>
        <taxon>Eubacteriales</taxon>
        <taxon>Clostridiaceae</taxon>
        <taxon>Clostridium</taxon>
    </lineage>
</organism>
<evidence type="ECO:0000313" key="2">
    <source>
        <dbReference type="EMBL" id="PRR86830.1"/>
    </source>
</evidence>
<evidence type="ECO:0000313" key="3">
    <source>
        <dbReference type="Proteomes" id="UP000237798"/>
    </source>
</evidence>
<reference evidence="2 3" key="1">
    <citation type="submission" date="2018-03" db="EMBL/GenBank/DDBJ databases">
        <title>Genome sequence of Clostridium luticellarii DSM 29923.</title>
        <authorList>
            <person name="Poehlein A."/>
            <person name="Daniel R."/>
        </authorList>
    </citation>
    <scope>NUCLEOTIDE SEQUENCE [LARGE SCALE GENOMIC DNA]</scope>
    <source>
        <strain evidence="2 3">DSM 29923</strain>
    </source>
</reference>
<dbReference type="InterPro" id="IPR008254">
    <property type="entry name" value="Flavodoxin/NO_synth"/>
</dbReference>
<dbReference type="GO" id="GO:0010181">
    <property type="term" value="F:FMN binding"/>
    <property type="evidence" value="ECO:0007669"/>
    <property type="project" value="InterPro"/>
</dbReference>
<keyword evidence="3" id="KW-1185">Reference proteome</keyword>
<dbReference type="InterPro" id="IPR029039">
    <property type="entry name" value="Flavoprotein-like_sf"/>
</dbReference>
<proteinExistence type="predicted"/>
<dbReference type="Proteomes" id="UP000237798">
    <property type="component" value="Unassembled WGS sequence"/>
</dbReference>
<comment type="caution">
    <text evidence="2">The sequence shown here is derived from an EMBL/GenBank/DDBJ whole genome shotgun (WGS) entry which is preliminary data.</text>
</comment>
<name>A0A2T0BSI8_9CLOT</name>
<dbReference type="SUPFAM" id="SSF52218">
    <property type="entry name" value="Flavoproteins"/>
    <property type="match status" value="1"/>
</dbReference>
<sequence>MNIEARYYSKSGNTKRIANAIAKQAGVSAVIIY</sequence>
<dbReference type="GO" id="GO:0016651">
    <property type="term" value="F:oxidoreductase activity, acting on NAD(P)H"/>
    <property type="evidence" value="ECO:0007669"/>
    <property type="project" value="UniProtKB-ARBA"/>
</dbReference>
<accession>A0A2T0BSI8</accession>
<dbReference type="PROSITE" id="PS50902">
    <property type="entry name" value="FLAVODOXIN_LIKE"/>
    <property type="match status" value="1"/>
</dbReference>
<dbReference type="EMBL" id="PVXP01000002">
    <property type="protein sequence ID" value="PRR86830.1"/>
    <property type="molecule type" value="Genomic_DNA"/>
</dbReference>
<dbReference type="Gene3D" id="3.40.50.360">
    <property type="match status" value="1"/>
</dbReference>
<protein>
    <recommendedName>
        <fullName evidence="1">Flavodoxin-like domain-containing protein</fullName>
    </recommendedName>
</protein>